<proteinExistence type="predicted"/>
<dbReference type="PANTHER" id="PTHR32063">
    <property type="match status" value="1"/>
</dbReference>
<dbReference type="Proteomes" id="UP000035704">
    <property type="component" value="Chromosome"/>
</dbReference>
<evidence type="ECO:0000313" key="1">
    <source>
        <dbReference type="EMBL" id="AKL96283.1"/>
    </source>
</evidence>
<dbReference type="PATRIC" id="fig|84022.5.peg.774"/>
<dbReference type="KEGG" id="cace:CACET_c28380"/>
<dbReference type="Gene3D" id="3.30.70.1440">
    <property type="entry name" value="Multidrug efflux transporter AcrB pore domain"/>
    <property type="match status" value="1"/>
</dbReference>
<dbReference type="InterPro" id="IPR027463">
    <property type="entry name" value="AcrB_DN_DC_subdom"/>
</dbReference>
<dbReference type="AlphaFoldDB" id="A0A0D8I8Q9"/>
<name>A0A0D8I8Q9_9CLOT</name>
<dbReference type="STRING" id="84022.CACET_c28380"/>
<accession>A0A0D8I8Q9</accession>
<sequence length="1040" mass="112016">MNLSKLAVKRPVMIAMIMLVIILLGTISLTRLPIDLYPAMEIPVAIVSTSYSGVGPHEIENLITRPIEGVIATASNIESVTSRSSQGSSIVIAQFNFGTDMNFATLDMREKVDLIKGVLPEGASDPMVLTIDPNSFPIIQLSLVDGEDLASLQILAEETIKPRLERIEGVASVDVTGGYTNEIHIRTNQQRLDSYGITLSQLSQTIGASNMNLPGGTVKNGEKELAIRTMGEFKSLEEIEEIPVILPSGSIILLKDIAEVELTHRDIATISRTNGKSSINISIQKQSDSNTVQVASLVHAEIERLQQEHHPIELTIVSDESTYITDAINNVLQSVVLGAVFAIMVLYLFLRNLRSTLIIGTSIPIAVIGTFALLYFGNITLNLMTLGGLALGVGMLVDNAIVVLENIYRFRTEGYSKKEAASLGASEVAMSVTASTLTTIAVFLPIVFVEGMISSLFTELALAVTFSLVASLIVSLTLIPMLSSKFLRVTDEDNMKTKSTRKRFGAVYDAFDKIFNGIENRYRKILTWSLGHRKITILMAMIIFLGSLSSVFFIGVELFPATDEGQVNINVSLPVGSELHEVNEVLFEIEESLAAIEEIDTVFSSVGGGGQMGFGGGSSNRGSVTIRLSKMKERDRNSKEVADEVRGLLKDIPGTEISVSESANAMGGMAGDPISISLKGDELETLKEISEDFKGMIESVEDTREITTSFSEGIPEVQISIDKYRAATYGLTTAQIANSVRNTTSGLTATRYKLDGDEIDVIVKGENSATESLANLEQMGIQTAAGGSIPLNQVASVSVEQGPVQINREDQQRVVTISGQIGNRDLRSVTQDIDEALRNYDLPQGYSYDMGGQNQQMNDAFADLLLALILAVILIYMVMAAQFESLIHPFTIMLSVPVALAGALLGLLITGKALGITALIGIIMLAGIVVNNGIVLVDYINTLREAGKERNEAIIAAGPVRLRPILMTTLTTVLGLLPLAIGIGEGSEMQAPMGIVVIAGLLLSTVLTLVLIPTVYTIIDDISVSIKRKLKGKKQETAKN</sequence>
<dbReference type="Gene3D" id="3.30.70.1320">
    <property type="entry name" value="Multidrug efflux transporter AcrB pore domain like"/>
    <property type="match status" value="1"/>
</dbReference>
<dbReference type="RefSeq" id="WP_044825294.1">
    <property type="nucleotide sequence ID" value="NZ_CP009687.1"/>
</dbReference>
<protein>
    <submittedName>
        <fullName evidence="1">Cation/multidrug efflux pump</fullName>
    </submittedName>
</protein>
<dbReference type="Gene3D" id="3.30.70.1430">
    <property type="entry name" value="Multidrug efflux transporter AcrB pore domain"/>
    <property type="match status" value="2"/>
</dbReference>
<dbReference type="InterPro" id="IPR001036">
    <property type="entry name" value="Acrflvin-R"/>
</dbReference>
<organism evidence="1 2">
    <name type="scientific">Clostridium aceticum</name>
    <dbReference type="NCBI Taxonomy" id="84022"/>
    <lineage>
        <taxon>Bacteria</taxon>
        <taxon>Bacillati</taxon>
        <taxon>Bacillota</taxon>
        <taxon>Clostridia</taxon>
        <taxon>Eubacteriales</taxon>
        <taxon>Clostridiaceae</taxon>
        <taxon>Clostridium</taxon>
    </lineage>
</organism>
<dbReference type="PRINTS" id="PR00702">
    <property type="entry name" value="ACRIFLAVINRP"/>
</dbReference>
<dbReference type="SUPFAM" id="SSF82714">
    <property type="entry name" value="Multidrug efflux transporter AcrB TolC docking domain, DN and DC subdomains"/>
    <property type="match status" value="2"/>
</dbReference>
<dbReference type="GO" id="GO:0042910">
    <property type="term" value="F:xenobiotic transmembrane transporter activity"/>
    <property type="evidence" value="ECO:0007669"/>
    <property type="project" value="TreeGrafter"/>
</dbReference>
<dbReference type="Gene3D" id="1.20.1640.10">
    <property type="entry name" value="Multidrug efflux transporter AcrB transmembrane domain"/>
    <property type="match status" value="2"/>
</dbReference>
<reference evidence="1 2" key="1">
    <citation type="submission" date="2014-10" db="EMBL/GenBank/DDBJ databases">
        <title>Genome sequence of Clostridium aceticum DSM 1496.</title>
        <authorList>
            <person name="Poehlein A."/>
            <person name="Schiel-Bengelsdorf B."/>
            <person name="Gottschalk G."/>
            <person name="Duerre P."/>
            <person name="Daniel R."/>
        </authorList>
    </citation>
    <scope>NUCLEOTIDE SEQUENCE [LARGE SCALE GENOMIC DNA]</scope>
    <source>
        <strain evidence="1 2">DSM 1496</strain>
    </source>
</reference>
<dbReference type="Pfam" id="PF00873">
    <property type="entry name" value="ACR_tran"/>
    <property type="match status" value="1"/>
</dbReference>
<keyword evidence="2" id="KW-1185">Reference proteome</keyword>
<gene>
    <name evidence="1" type="ORF">CACET_c28380</name>
</gene>
<dbReference type="OrthoDB" id="9757876at2"/>
<dbReference type="GO" id="GO:0005886">
    <property type="term" value="C:plasma membrane"/>
    <property type="evidence" value="ECO:0007669"/>
    <property type="project" value="TreeGrafter"/>
</dbReference>
<dbReference type="EMBL" id="CP009687">
    <property type="protein sequence ID" value="AKL96283.1"/>
    <property type="molecule type" value="Genomic_DNA"/>
</dbReference>
<evidence type="ECO:0000313" key="2">
    <source>
        <dbReference type="Proteomes" id="UP000035704"/>
    </source>
</evidence>
<dbReference type="PANTHER" id="PTHR32063:SF0">
    <property type="entry name" value="SWARMING MOTILITY PROTEIN SWRC"/>
    <property type="match status" value="1"/>
</dbReference>
<dbReference type="Gene3D" id="3.30.2090.10">
    <property type="entry name" value="Multidrug efflux transporter AcrB TolC docking domain, DN and DC subdomains"/>
    <property type="match status" value="2"/>
</dbReference>
<dbReference type="SUPFAM" id="SSF82693">
    <property type="entry name" value="Multidrug efflux transporter AcrB pore domain, PN1, PN2, PC1 and PC2 subdomains"/>
    <property type="match status" value="3"/>
</dbReference>
<dbReference type="SUPFAM" id="SSF82866">
    <property type="entry name" value="Multidrug efflux transporter AcrB transmembrane domain"/>
    <property type="match status" value="2"/>
</dbReference>